<dbReference type="SMART" id="SM00437">
    <property type="entry name" value="TOP1Ac"/>
    <property type="match status" value="1"/>
</dbReference>
<dbReference type="AlphaFoldDB" id="D8KCB5"/>
<dbReference type="InterPro" id="IPR023406">
    <property type="entry name" value="Topo_IA_AS"/>
</dbReference>
<keyword evidence="12" id="KW-1185">Reference proteome</keyword>
<keyword evidence="7 8" id="KW-0413">Isomerase</keyword>
<dbReference type="PROSITE" id="PS00396">
    <property type="entry name" value="TOPO_IA_1"/>
    <property type="match status" value="1"/>
</dbReference>
<feature type="region of interest" description="Interaction with DNA" evidence="8">
    <location>
        <begin position="167"/>
        <end position="172"/>
    </location>
</feature>
<accession>D8KCB5</accession>
<dbReference type="Pfam" id="PF01131">
    <property type="entry name" value="Topoisom_bac"/>
    <property type="match status" value="1"/>
</dbReference>
<proteinExistence type="inferred from homology"/>
<dbReference type="InterPro" id="IPR003601">
    <property type="entry name" value="Topo_IA_2"/>
</dbReference>
<dbReference type="InterPro" id="IPR013826">
    <property type="entry name" value="Topo_IA_cen_sub3"/>
</dbReference>
<dbReference type="PANTHER" id="PTHR42785:SF1">
    <property type="entry name" value="DNA TOPOISOMERASE"/>
    <property type="match status" value="1"/>
</dbReference>
<dbReference type="InterPro" id="IPR005733">
    <property type="entry name" value="TopoI_bac-type"/>
</dbReference>
<comment type="function">
    <text evidence="8">Releases the supercoiling and torsional tension of DNA, which is introduced during the DNA replication and transcription, by transiently cleaving and rejoining one strand of the DNA duplex. Introduces a single-strand break via transesterification at a target site in duplex DNA. The scissile phosphodiester is attacked by the catalytic tyrosine of the enzyme, resulting in the formation of a DNA-(5'-phosphotyrosyl)-enzyme intermediate and the expulsion of a 3'-OH DNA strand. The free DNA strand then undergoes passage around the unbroken strand, thus removing DNA supercoils. Finally, in the religation step, the DNA 3'-OH attacks the covalent intermediate to expel the active-site tyrosine and restore the DNA phosphodiester backbone.</text>
</comment>
<evidence type="ECO:0000256" key="2">
    <source>
        <dbReference type="ARBA" id="ARBA00009446"/>
    </source>
</evidence>
<evidence type="ECO:0000259" key="10">
    <source>
        <dbReference type="PROSITE" id="PS52039"/>
    </source>
</evidence>
<dbReference type="InterPro" id="IPR025589">
    <property type="entry name" value="Toprim_C_rpt"/>
</dbReference>
<feature type="site" description="Interaction with DNA" evidence="8">
    <location>
        <position position="309"/>
    </location>
</feature>
<dbReference type="CDD" id="cd00186">
    <property type="entry name" value="TOP1Ac"/>
    <property type="match status" value="1"/>
</dbReference>
<keyword evidence="4" id="KW-0460">Magnesium</keyword>
<dbReference type="HOGENOM" id="CLU_002929_0_2_6"/>
<dbReference type="PROSITE" id="PS50880">
    <property type="entry name" value="TOPRIM"/>
    <property type="match status" value="1"/>
</dbReference>
<dbReference type="PROSITE" id="PS52039">
    <property type="entry name" value="TOPO_IA_2"/>
    <property type="match status" value="1"/>
</dbReference>
<dbReference type="OrthoDB" id="9804262at2"/>
<dbReference type="SUPFAM" id="SSF56712">
    <property type="entry name" value="Prokaryotic type I DNA topoisomerase"/>
    <property type="match status" value="1"/>
</dbReference>
<comment type="subunit">
    <text evidence="8">Monomer.</text>
</comment>
<dbReference type="SMART" id="SM00493">
    <property type="entry name" value="TOPRIM"/>
    <property type="match status" value="1"/>
</dbReference>
<dbReference type="Gene3D" id="1.10.290.10">
    <property type="entry name" value="Topoisomerase I, domain 4"/>
    <property type="match status" value="1"/>
</dbReference>
<dbReference type="STRING" id="105559.Nwat_3067"/>
<dbReference type="Pfam" id="PF13368">
    <property type="entry name" value="Toprim_C_rpt"/>
    <property type="match status" value="3"/>
</dbReference>
<keyword evidence="3" id="KW-0479">Metal-binding</keyword>
<dbReference type="HAMAP" id="MF_00952">
    <property type="entry name" value="Topoisom_1_prok"/>
    <property type="match status" value="1"/>
</dbReference>
<dbReference type="Gene3D" id="2.70.20.10">
    <property type="entry name" value="Topoisomerase I, domain 3"/>
    <property type="match status" value="1"/>
</dbReference>
<dbReference type="GO" id="GO:0006265">
    <property type="term" value="P:DNA topological change"/>
    <property type="evidence" value="ECO:0007669"/>
    <property type="project" value="UniProtKB-UniRule"/>
</dbReference>
<evidence type="ECO:0000256" key="1">
    <source>
        <dbReference type="ARBA" id="ARBA00000213"/>
    </source>
</evidence>
<feature type="domain" description="Toprim" evidence="9">
    <location>
        <begin position="3"/>
        <end position="113"/>
    </location>
</feature>
<evidence type="ECO:0000256" key="8">
    <source>
        <dbReference type="HAMAP-Rule" id="MF_00952"/>
    </source>
</evidence>
<dbReference type="NCBIfam" id="TIGR01051">
    <property type="entry name" value="topA_bact"/>
    <property type="match status" value="1"/>
</dbReference>
<dbReference type="SMART" id="SM00436">
    <property type="entry name" value="TOP1Bc"/>
    <property type="match status" value="1"/>
</dbReference>
<evidence type="ECO:0000256" key="7">
    <source>
        <dbReference type="ARBA" id="ARBA00023235"/>
    </source>
</evidence>
<dbReference type="InterPro" id="IPR013497">
    <property type="entry name" value="Topo_IA_cen"/>
</dbReference>
<sequence length="783" mass="88365">MSKNVVVVESPAKAKTIKKYLGKNFEVLASYGHVRDLMPKEGAVDPEHGFKMKYQAIEKNGRHVNAIAKALKSADSLLLATDPDREGEAISWHLLELLKEEGVLEDKAIQRVVFYEITSQAVNEAVAHPRDISLDLVNAQQARRALDYLVGFNLSPLLWKKIRRGLSAGRVQSPALRLICEREKEIDAFKVREYWTLEADAAAAKQPFVAKLTHLDGRKLTQFDIENKDQALALVERLTKAAAGELWVIKVERKQRRRNPAAPFITSTLQQEASRKLGFSAKRTMSVAQQLYEGVDIGDGAMGLITYMRTDSVNLANEAVGEIRNFIAERFGQNSLPVKSRTFKTRAKNAQEAHEAVRPTSVYRVPEALKPYLKPEQFKLYQLIWRRTIACQMNHATIDAVAVDLDTQKAAPERGEDARGNIFRATGSTVVDPGFMAVYQEGRDDAKGEEEQRKLPPMKEGDRVALLQIRPEQHFTEPPPRYTEASLVRALEEFGIGRPSTYATIISTLQQRDYTVLESKRFQPTDVGRVVNRFLTEHFNPYVDYDFTARLEDELDAISRGEKVWIPVLEEFWGPFSARIQEKEQNVSREEAVQARELGVDPQSSRPVSVRMGRYGPYIQIGSKEDEEKPRFAGLQPGQKMDAITLEEALALFKLPRELGFTPGGERVSVNIGRFGPYVKYDNKYVSLRGEDPHTIPLERALVLIEEKRQADANRVIKVFPDSGIQVLNGRYGPYVTDGERNVRVPKEQAPEELSLEQAQTLIHEAPVKRARRKAGSRKKAKG</sequence>
<feature type="site" description="Interaction with DNA" evidence="8">
    <location>
        <position position="512"/>
    </location>
</feature>
<dbReference type="Pfam" id="PF01751">
    <property type="entry name" value="Toprim"/>
    <property type="match status" value="1"/>
</dbReference>
<protein>
    <recommendedName>
        <fullName evidence="8">DNA topoisomerase 1</fullName>
        <ecNumber evidence="8">5.6.2.1</ecNumber>
    </recommendedName>
    <alternativeName>
        <fullName evidence="8">DNA topoisomerase I</fullName>
    </alternativeName>
</protein>
<comment type="similarity">
    <text evidence="2 8">Belongs to the type IA topoisomerase family.</text>
</comment>
<evidence type="ECO:0000313" key="12">
    <source>
        <dbReference type="Proteomes" id="UP000000393"/>
    </source>
</evidence>
<dbReference type="GO" id="GO:0046872">
    <property type="term" value="F:metal ion binding"/>
    <property type="evidence" value="ECO:0007669"/>
    <property type="project" value="UniProtKB-KW"/>
</dbReference>
<feature type="site" description="Interaction with DNA" evidence="8">
    <location>
        <position position="159"/>
    </location>
</feature>
<dbReference type="EC" id="5.6.2.1" evidence="8"/>
<feature type="site" description="Interaction with DNA" evidence="8">
    <location>
        <position position="33"/>
    </location>
</feature>
<gene>
    <name evidence="8" type="primary">topA</name>
    <name evidence="11" type="ordered locus">Nwat_3067</name>
</gene>
<dbReference type="InterPro" id="IPR013825">
    <property type="entry name" value="Topo_IA_cen_sub2"/>
</dbReference>
<dbReference type="InterPro" id="IPR003602">
    <property type="entry name" value="Topo_IA_DNA-bd_dom"/>
</dbReference>
<dbReference type="InterPro" id="IPR000380">
    <property type="entry name" value="Topo_IA"/>
</dbReference>
<dbReference type="Proteomes" id="UP000000393">
    <property type="component" value="Chromosome"/>
</dbReference>
<dbReference type="InterPro" id="IPR034149">
    <property type="entry name" value="TOPRIM_TopoI"/>
</dbReference>
<dbReference type="InterPro" id="IPR006171">
    <property type="entry name" value="TOPRIM_dom"/>
</dbReference>
<evidence type="ECO:0000256" key="3">
    <source>
        <dbReference type="ARBA" id="ARBA00022723"/>
    </source>
</evidence>
<dbReference type="GO" id="GO:0003677">
    <property type="term" value="F:DNA binding"/>
    <property type="evidence" value="ECO:0007669"/>
    <property type="project" value="UniProtKB-KW"/>
</dbReference>
<evidence type="ECO:0000313" key="11">
    <source>
        <dbReference type="EMBL" id="ADJ29786.1"/>
    </source>
</evidence>
<keyword evidence="5 8" id="KW-0799">Topoisomerase</keyword>
<dbReference type="GO" id="GO:0003917">
    <property type="term" value="F:DNA topoisomerase type I (single strand cut, ATP-independent) activity"/>
    <property type="evidence" value="ECO:0007669"/>
    <property type="project" value="UniProtKB-UniRule"/>
</dbReference>
<dbReference type="RefSeq" id="WP_013221847.1">
    <property type="nucleotide sequence ID" value="NC_014315.1"/>
</dbReference>
<dbReference type="eggNOG" id="COG0550">
    <property type="taxonomic scope" value="Bacteria"/>
</dbReference>
<dbReference type="KEGG" id="nwa:Nwat_3067"/>
<dbReference type="InterPro" id="IPR028612">
    <property type="entry name" value="Topoisom_1_IA"/>
</dbReference>
<evidence type="ECO:0000256" key="4">
    <source>
        <dbReference type="ARBA" id="ARBA00022842"/>
    </source>
</evidence>
<reference evidence="11 12" key="1">
    <citation type="submission" date="2010-06" db="EMBL/GenBank/DDBJ databases">
        <title>Complete sequence of chromosome of Nitrosococcus watsoni C-113.</title>
        <authorList>
            <consortium name="US DOE Joint Genome Institute"/>
            <person name="Lucas S."/>
            <person name="Copeland A."/>
            <person name="Lapidus A."/>
            <person name="Cheng J.-F."/>
            <person name="Bruce D."/>
            <person name="Goodwin L."/>
            <person name="Pitluck S."/>
            <person name="Malfatti S.A."/>
            <person name="Chain P.S.G."/>
            <person name="Land M."/>
            <person name="Hauser L."/>
            <person name="Kyrpides N."/>
            <person name="Ivanova N."/>
            <person name="Cambell M.A."/>
            <person name="Heidelberg J.F."/>
            <person name="Klotz M.G."/>
            <person name="Woyke T."/>
        </authorList>
    </citation>
    <scope>NUCLEOTIDE SEQUENCE [LARGE SCALE GENOMIC DNA]</scope>
    <source>
        <strain evidence="11 12">C-113</strain>
    </source>
</reference>
<organism evidence="11 12">
    <name type="scientific">Nitrosococcus watsoni (strain C-113)</name>
    <dbReference type="NCBI Taxonomy" id="105559"/>
    <lineage>
        <taxon>Bacteria</taxon>
        <taxon>Pseudomonadati</taxon>
        <taxon>Pseudomonadota</taxon>
        <taxon>Gammaproteobacteria</taxon>
        <taxon>Chromatiales</taxon>
        <taxon>Chromatiaceae</taxon>
        <taxon>Nitrosococcus</taxon>
    </lineage>
</organism>
<dbReference type="NCBIfam" id="NF006451">
    <property type="entry name" value="PRK08780.1"/>
    <property type="match status" value="1"/>
</dbReference>
<feature type="active site" description="O-(5'-phospho-DNA)-tyrosine intermediate" evidence="8">
    <location>
        <position position="307"/>
    </location>
</feature>
<dbReference type="PANTHER" id="PTHR42785">
    <property type="entry name" value="DNA TOPOISOMERASE, TYPE IA, CORE"/>
    <property type="match status" value="1"/>
</dbReference>
<dbReference type="CDD" id="cd03363">
    <property type="entry name" value="TOPRIM_TopoIA_TopoI"/>
    <property type="match status" value="1"/>
</dbReference>
<evidence type="ECO:0000256" key="5">
    <source>
        <dbReference type="ARBA" id="ARBA00023029"/>
    </source>
</evidence>
<name>D8KCB5_NITWC</name>
<comment type="catalytic activity">
    <reaction evidence="1 8">
        <text>ATP-independent breakage of single-stranded DNA, followed by passage and rejoining.</text>
        <dbReference type="EC" id="5.6.2.1"/>
    </reaction>
</comment>
<dbReference type="InterPro" id="IPR013824">
    <property type="entry name" value="Topo_IA_cen_sub1"/>
</dbReference>
<dbReference type="Gene3D" id="1.10.460.10">
    <property type="entry name" value="Topoisomerase I, domain 2"/>
    <property type="match status" value="1"/>
</dbReference>
<feature type="site" description="Interaction with DNA" evidence="8">
    <location>
        <position position="144"/>
    </location>
</feature>
<feature type="site" description="Interaction with DNA" evidence="8">
    <location>
        <position position="143"/>
    </location>
</feature>
<feature type="domain" description="Topo IA-type catalytic" evidence="10">
    <location>
        <begin position="133"/>
        <end position="580"/>
    </location>
</feature>
<dbReference type="PRINTS" id="PR00417">
    <property type="entry name" value="PRTPISMRASEI"/>
</dbReference>
<dbReference type="EMBL" id="CP002086">
    <property type="protein sequence ID" value="ADJ29786.1"/>
    <property type="molecule type" value="Genomic_DNA"/>
</dbReference>
<dbReference type="InterPro" id="IPR023405">
    <property type="entry name" value="Topo_IA_core_domain"/>
</dbReference>
<evidence type="ECO:0000259" key="9">
    <source>
        <dbReference type="PROSITE" id="PS50880"/>
    </source>
</evidence>
<comment type="caution">
    <text evidence="8">Lacks conserved residue(s) required for the propagation of feature annotation.</text>
</comment>
<dbReference type="Gene3D" id="3.40.50.140">
    <property type="match status" value="1"/>
</dbReference>
<feature type="site" description="Interaction with DNA" evidence="8">
    <location>
        <position position="147"/>
    </location>
</feature>
<keyword evidence="6 8" id="KW-0238">DNA-binding</keyword>
<evidence type="ECO:0000256" key="6">
    <source>
        <dbReference type="ARBA" id="ARBA00023125"/>
    </source>
</evidence>